<feature type="compositionally biased region" description="Polar residues" evidence="1">
    <location>
        <begin position="268"/>
        <end position="282"/>
    </location>
</feature>
<feature type="compositionally biased region" description="Basic residues" evidence="1">
    <location>
        <begin position="109"/>
        <end position="137"/>
    </location>
</feature>
<organism evidence="2 3">
    <name type="scientific">Cladobotryum mycophilum</name>
    <dbReference type="NCBI Taxonomy" id="491253"/>
    <lineage>
        <taxon>Eukaryota</taxon>
        <taxon>Fungi</taxon>
        <taxon>Dikarya</taxon>
        <taxon>Ascomycota</taxon>
        <taxon>Pezizomycotina</taxon>
        <taxon>Sordariomycetes</taxon>
        <taxon>Hypocreomycetidae</taxon>
        <taxon>Hypocreales</taxon>
        <taxon>Hypocreaceae</taxon>
        <taxon>Cladobotryum</taxon>
    </lineage>
</organism>
<sequence length="419" mass="46194">MATRFRDDSTVASSQHNADDWEEWEDDDVITLIDINEPLPAHRAKISDKETNFLHVNSSNASTDSFHHSLTQTNNSPTASFWEPSPVDPKPQQNLTVPSFAPGRAGNRNTRHQSSRASRNHMSRIIRHRSRKGKKTVMSRLRVITDMSKLHRPNQPPNQIRSPETRRPKFVDLAALAALEGEPTAESVGNWNWLSKSRLRSPEVLSPPQNPRSPDQQLSPEDRPIVIGISLPSDEVASHSVSPQTATVETYSPVGQQSTRLVPPGPSTARSNPFSDANQPKSVWSPDTPDTASSFSSIRRTSSVYSQATMVGNGLGMTNTDVPPVPALPANYKKTQHQKFISLHVGRSGEDEDDTGTPCTLFEEDGTPTVVKSSKGKLSAITPDSANSQNDGWWDHHVVTPFLDRTMSFASRTQRGSHP</sequence>
<evidence type="ECO:0000256" key="1">
    <source>
        <dbReference type="SAM" id="MobiDB-lite"/>
    </source>
</evidence>
<dbReference type="EMBL" id="JAVFKD010000014">
    <property type="protein sequence ID" value="KAK5990303.1"/>
    <property type="molecule type" value="Genomic_DNA"/>
</dbReference>
<feature type="region of interest" description="Disordered" evidence="1">
    <location>
        <begin position="61"/>
        <end position="137"/>
    </location>
</feature>
<evidence type="ECO:0000313" key="2">
    <source>
        <dbReference type="EMBL" id="KAK5990303.1"/>
    </source>
</evidence>
<name>A0ABR0SDR2_9HYPO</name>
<proteinExistence type="predicted"/>
<accession>A0ABR0SDR2</accession>
<feature type="region of interest" description="Disordered" evidence="1">
    <location>
        <begin position="201"/>
        <end position="222"/>
    </location>
</feature>
<feature type="compositionally biased region" description="Polar residues" evidence="1">
    <location>
        <begin position="61"/>
        <end position="79"/>
    </location>
</feature>
<evidence type="ECO:0000313" key="3">
    <source>
        <dbReference type="Proteomes" id="UP001338125"/>
    </source>
</evidence>
<dbReference type="Proteomes" id="UP001338125">
    <property type="component" value="Unassembled WGS sequence"/>
</dbReference>
<feature type="compositionally biased region" description="Polar residues" evidence="1">
    <location>
        <begin position="239"/>
        <end position="260"/>
    </location>
</feature>
<protein>
    <submittedName>
        <fullName evidence="2">Uncharacterized protein</fullName>
    </submittedName>
</protein>
<comment type="caution">
    <text evidence="2">The sequence shown here is derived from an EMBL/GenBank/DDBJ whole genome shotgun (WGS) entry which is preliminary data.</text>
</comment>
<gene>
    <name evidence="2" type="ORF">PT974_08570</name>
</gene>
<feature type="region of interest" description="Disordered" evidence="1">
    <location>
        <begin position="1"/>
        <end position="24"/>
    </location>
</feature>
<feature type="region of interest" description="Disordered" evidence="1">
    <location>
        <begin position="235"/>
        <end position="298"/>
    </location>
</feature>
<reference evidence="2 3" key="1">
    <citation type="submission" date="2024-01" db="EMBL/GenBank/DDBJ databases">
        <title>Complete genome of Cladobotryum mycophilum ATHUM6906.</title>
        <authorList>
            <person name="Christinaki A.C."/>
            <person name="Myridakis A.I."/>
            <person name="Kouvelis V.N."/>
        </authorList>
    </citation>
    <scope>NUCLEOTIDE SEQUENCE [LARGE SCALE GENOMIC DNA]</scope>
    <source>
        <strain evidence="2 3">ATHUM6906</strain>
    </source>
</reference>
<keyword evidence="3" id="KW-1185">Reference proteome</keyword>